<feature type="domain" description="Ricin B lectin" evidence="1">
    <location>
        <begin position="59"/>
        <end position="196"/>
    </location>
</feature>
<evidence type="ECO:0000313" key="3">
    <source>
        <dbReference type="Proteomes" id="UP000621386"/>
    </source>
</evidence>
<dbReference type="Proteomes" id="UP000621386">
    <property type="component" value="Unassembled WGS sequence"/>
</dbReference>
<dbReference type="SUPFAM" id="SSF50370">
    <property type="entry name" value="Ricin B-like lectins"/>
    <property type="match status" value="1"/>
</dbReference>
<dbReference type="PROSITE" id="PS50231">
    <property type="entry name" value="RICIN_B_LECTIN"/>
    <property type="match status" value="1"/>
</dbReference>
<dbReference type="SMART" id="SM00458">
    <property type="entry name" value="RICIN"/>
    <property type="match status" value="1"/>
</dbReference>
<evidence type="ECO:0000313" key="2">
    <source>
        <dbReference type="EMBL" id="MBL1104375.1"/>
    </source>
</evidence>
<dbReference type="InterPro" id="IPR000772">
    <property type="entry name" value="Ricin_B_lectin"/>
</dbReference>
<dbReference type="EMBL" id="JAERRH010000002">
    <property type="protein sequence ID" value="MBL1104375.1"/>
    <property type="molecule type" value="Genomic_DNA"/>
</dbReference>
<dbReference type="Gene3D" id="2.80.10.50">
    <property type="match status" value="2"/>
</dbReference>
<reference evidence="2 3" key="1">
    <citation type="submission" date="2021-01" db="EMBL/GenBank/DDBJ databases">
        <title>WGS of actinomycetes isolated from Thailand.</title>
        <authorList>
            <person name="Thawai C."/>
        </authorList>
    </citation>
    <scope>NUCLEOTIDE SEQUENCE [LARGE SCALE GENOMIC DNA]</scope>
    <source>
        <strain evidence="2 3">CH5-8</strain>
    </source>
</reference>
<dbReference type="RefSeq" id="WP_201814791.1">
    <property type="nucleotide sequence ID" value="NZ_JAERRH010000002.1"/>
</dbReference>
<dbReference type="InterPro" id="IPR035992">
    <property type="entry name" value="Ricin_B-like_lectins"/>
</dbReference>
<comment type="caution">
    <text evidence="2">The sequence shown here is derived from an EMBL/GenBank/DDBJ whole genome shotgun (WGS) entry which is preliminary data.</text>
</comment>
<sequence>MGVASLALTLGATQPVEASPSAPAATGPRIVDISSLSELPAPPDANAHTTRKPSDWIMYRYQRITSRATGNLCLDADANTIPQNGTKVQLWGCNGNDNQVWYFSVVSTGNYYVQTGQGFQCLDADANTIPQNGTKVQLWGCTGGRNQVWYPAGNTLRNLASNTCLDADANTIPNYGTKIQLWGCISGSANQQWSYYG</sequence>
<protein>
    <submittedName>
        <fullName evidence="2">Ricin-type beta-trefoil lectin domain protein</fullName>
    </submittedName>
</protein>
<gene>
    <name evidence="2" type="ORF">JK361_07125</name>
</gene>
<keyword evidence="3" id="KW-1185">Reference proteome</keyword>
<accession>A0ABS1NW84</accession>
<organism evidence="2 3">
    <name type="scientific">Streptomyces musisoli</name>
    <dbReference type="NCBI Taxonomy" id="2802280"/>
    <lineage>
        <taxon>Bacteria</taxon>
        <taxon>Bacillati</taxon>
        <taxon>Actinomycetota</taxon>
        <taxon>Actinomycetes</taxon>
        <taxon>Kitasatosporales</taxon>
        <taxon>Streptomycetaceae</taxon>
        <taxon>Streptomyces</taxon>
    </lineage>
</organism>
<proteinExistence type="predicted"/>
<evidence type="ECO:0000259" key="1">
    <source>
        <dbReference type="SMART" id="SM00458"/>
    </source>
</evidence>
<dbReference type="Pfam" id="PF00652">
    <property type="entry name" value="Ricin_B_lectin"/>
    <property type="match status" value="1"/>
</dbReference>
<name>A0ABS1NW84_9ACTN</name>
<dbReference type="CDD" id="cd00161">
    <property type="entry name" value="beta-trefoil_Ricin-like"/>
    <property type="match status" value="1"/>
</dbReference>